<dbReference type="OrthoDB" id="7851174at2759"/>
<feature type="active site" description="Glycyl thioester intermediate" evidence="3">
    <location>
        <position position="202"/>
    </location>
</feature>
<comment type="caution">
    <text evidence="7">The sequence shown here is derived from an EMBL/GenBank/DDBJ whole genome shotgun (WGS) entry which is preliminary data.</text>
</comment>
<keyword evidence="4" id="KW-0547">Nucleotide-binding</keyword>
<evidence type="ECO:0000256" key="1">
    <source>
        <dbReference type="ARBA" id="ARBA00022679"/>
    </source>
</evidence>
<dbReference type="PROSITE" id="PS50127">
    <property type="entry name" value="UBC_2"/>
    <property type="match status" value="1"/>
</dbReference>
<feature type="compositionally biased region" description="Polar residues" evidence="5">
    <location>
        <begin position="1"/>
        <end position="22"/>
    </location>
</feature>
<dbReference type="AlphaFoldDB" id="A0A484AUC8"/>
<gene>
    <name evidence="7" type="ORF">AWZ03_013604</name>
</gene>
<evidence type="ECO:0000313" key="7">
    <source>
        <dbReference type="EMBL" id="TDG39973.1"/>
    </source>
</evidence>
<reference evidence="7 8" key="1">
    <citation type="journal article" date="2019" name="J. Hered.">
        <title>An Improved Genome Assembly for Drosophila navojoa, the Basal Species in the mojavensis Cluster.</title>
        <authorList>
            <person name="Vanderlinde T."/>
            <person name="Dupim E.G."/>
            <person name="Nazario-Yepiz N.O."/>
            <person name="Carvalho A.B."/>
        </authorList>
    </citation>
    <scope>NUCLEOTIDE SEQUENCE [LARGE SCALE GENOMIC DNA]</scope>
    <source>
        <strain evidence="7">Navoj_Jal97</strain>
        <tissue evidence="7">Whole organism</tissue>
    </source>
</reference>
<dbReference type="SUPFAM" id="SSF54495">
    <property type="entry name" value="UBC-like"/>
    <property type="match status" value="1"/>
</dbReference>
<feature type="region of interest" description="Disordered" evidence="5">
    <location>
        <begin position="268"/>
        <end position="342"/>
    </location>
</feature>
<evidence type="ECO:0000256" key="3">
    <source>
        <dbReference type="PROSITE-ProRule" id="PRU10133"/>
    </source>
</evidence>
<protein>
    <recommendedName>
        <fullName evidence="6">UBC core domain-containing protein</fullName>
    </recommendedName>
</protein>
<dbReference type="Pfam" id="PF00179">
    <property type="entry name" value="UQ_con"/>
    <property type="match status" value="1"/>
</dbReference>
<keyword evidence="1" id="KW-0808">Transferase</keyword>
<proteinExistence type="inferred from homology"/>
<dbReference type="PROSITE" id="PS00183">
    <property type="entry name" value="UBC_1"/>
    <property type="match status" value="1"/>
</dbReference>
<dbReference type="PANTHER" id="PTHR24068">
    <property type="entry name" value="UBIQUITIN-CONJUGATING ENZYME E2"/>
    <property type="match status" value="1"/>
</dbReference>
<evidence type="ECO:0000256" key="5">
    <source>
        <dbReference type="SAM" id="MobiDB-lite"/>
    </source>
</evidence>
<evidence type="ECO:0000256" key="2">
    <source>
        <dbReference type="ARBA" id="ARBA00022786"/>
    </source>
</evidence>
<feature type="compositionally biased region" description="Polar residues" evidence="5">
    <location>
        <begin position="268"/>
        <end position="301"/>
    </location>
</feature>
<accession>A0A484AUC8</accession>
<dbReference type="FunFam" id="3.10.110.10:FF:000099">
    <property type="entry name" value="Ubiquitin-conjugating enzyme E2 E3"/>
    <property type="match status" value="1"/>
</dbReference>
<evidence type="ECO:0000313" key="8">
    <source>
        <dbReference type="Proteomes" id="UP000295192"/>
    </source>
</evidence>
<dbReference type="InterPro" id="IPR000608">
    <property type="entry name" value="UBC"/>
</dbReference>
<feature type="compositionally biased region" description="Polar residues" evidence="5">
    <location>
        <begin position="323"/>
        <end position="342"/>
    </location>
</feature>
<dbReference type="InterPro" id="IPR016135">
    <property type="entry name" value="UBQ-conjugating_enzyme/RWD"/>
</dbReference>
<dbReference type="GO" id="GO:0005524">
    <property type="term" value="F:ATP binding"/>
    <property type="evidence" value="ECO:0007669"/>
    <property type="project" value="UniProtKB-UniRule"/>
</dbReference>
<dbReference type="Proteomes" id="UP000295192">
    <property type="component" value="Unassembled WGS sequence"/>
</dbReference>
<keyword evidence="4" id="KW-0067">ATP-binding</keyword>
<dbReference type="InterPro" id="IPR023313">
    <property type="entry name" value="UBQ-conjugating_AS"/>
</dbReference>
<dbReference type="GO" id="GO:0016740">
    <property type="term" value="F:transferase activity"/>
    <property type="evidence" value="ECO:0007669"/>
    <property type="project" value="UniProtKB-KW"/>
</dbReference>
<dbReference type="OMA" id="NLSCKAQ"/>
<name>A0A484AUC8_DRONA</name>
<evidence type="ECO:0000256" key="4">
    <source>
        <dbReference type="RuleBase" id="RU362109"/>
    </source>
</evidence>
<keyword evidence="8" id="KW-1185">Reference proteome</keyword>
<dbReference type="STRING" id="7232.A0A484AUC8"/>
<sequence>MSNLSCKAQGSTSETKSGQESSPPMAAKALPAGEEPAGDENAPSTSQGRQHHCSHHSSSGGSGGSSGSHHSEQLLQAVAASSSSGSSNDHDTYDDDVNDTGNSRSRVGSATPTTQLNGPVMRIKRELNEIMQNPPPNCSAEMYKDDLFHWKAAIVGPSGTAYEGGTFKLDIRFPGAYPFRPPQIRFITRIYHCNVDSRGVICLDVLNERWSPVMNIAKVLLSIWVLIGECNPNDPLVMGIADQYKCNRKEHDKVARYWTKRFAMPKTKSSSKFEQEQMQSNAQQPDKSDQASAQMSEQVLQPLSLPSMPEQQEDASEQDPETPMSSGTGSDGATVNPSRSEL</sequence>
<organism evidence="7 8">
    <name type="scientific">Drosophila navojoa</name>
    <name type="common">Fruit fly</name>
    <dbReference type="NCBI Taxonomy" id="7232"/>
    <lineage>
        <taxon>Eukaryota</taxon>
        <taxon>Metazoa</taxon>
        <taxon>Ecdysozoa</taxon>
        <taxon>Arthropoda</taxon>
        <taxon>Hexapoda</taxon>
        <taxon>Insecta</taxon>
        <taxon>Pterygota</taxon>
        <taxon>Neoptera</taxon>
        <taxon>Endopterygota</taxon>
        <taxon>Diptera</taxon>
        <taxon>Brachycera</taxon>
        <taxon>Muscomorpha</taxon>
        <taxon>Ephydroidea</taxon>
        <taxon>Drosophilidae</taxon>
        <taxon>Drosophila</taxon>
    </lineage>
</organism>
<dbReference type="Gene3D" id="3.10.110.10">
    <property type="entry name" value="Ubiquitin Conjugating Enzyme"/>
    <property type="match status" value="1"/>
</dbReference>
<dbReference type="EMBL" id="LSRL02000727">
    <property type="protein sequence ID" value="TDG39973.1"/>
    <property type="molecule type" value="Genomic_DNA"/>
</dbReference>
<feature type="domain" description="UBC core" evidence="6">
    <location>
        <begin position="118"/>
        <end position="264"/>
    </location>
</feature>
<evidence type="ECO:0000259" key="6">
    <source>
        <dbReference type="PROSITE" id="PS50127"/>
    </source>
</evidence>
<feature type="compositionally biased region" description="Acidic residues" evidence="5">
    <location>
        <begin position="311"/>
        <end position="320"/>
    </location>
</feature>
<keyword evidence="2 4" id="KW-0833">Ubl conjugation pathway</keyword>
<feature type="compositionally biased region" description="Polar residues" evidence="5">
    <location>
        <begin position="101"/>
        <end position="117"/>
    </location>
</feature>
<comment type="similarity">
    <text evidence="4">Belongs to the ubiquitin-conjugating enzyme family.</text>
</comment>
<feature type="region of interest" description="Disordered" evidence="5">
    <location>
        <begin position="1"/>
        <end position="118"/>
    </location>
</feature>
<dbReference type="SMART" id="SM00212">
    <property type="entry name" value="UBCc"/>
    <property type="match status" value="1"/>
</dbReference>